<evidence type="ECO:0000313" key="3">
    <source>
        <dbReference type="Proteomes" id="UP000292039"/>
    </source>
</evidence>
<dbReference type="EMBL" id="SGWZ01000001">
    <property type="protein sequence ID" value="RZS73445.1"/>
    <property type="molecule type" value="Genomic_DNA"/>
</dbReference>
<accession>A0A4Q7MYZ7</accession>
<dbReference type="GO" id="GO:0019239">
    <property type="term" value="F:deaminase activity"/>
    <property type="evidence" value="ECO:0007669"/>
    <property type="project" value="TreeGrafter"/>
</dbReference>
<organism evidence="2 3">
    <name type="scientific">Kerstersia gyiorum</name>
    <dbReference type="NCBI Taxonomy" id="206506"/>
    <lineage>
        <taxon>Bacteria</taxon>
        <taxon>Pseudomonadati</taxon>
        <taxon>Pseudomonadota</taxon>
        <taxon>Betaproteobacteria</taxon>
        <taxon>Burkholderiales</taxon>
        <taxon>Alcaligenaceae</taxon>
        <taxon>Kerstersia</taxon>
    </lineage>
</organism>
<proteinExistence type="predicted"/>
<evidence type="ECO:0000313" key="2">
    <source>
        <dbReference type="EMBL" id="RZS73445.1"/>
    </source>
</evidence>
<evidence type="ECO:0000256" key="1">
    <source>
        <dbReference type="SAM" id="SignalP"/>
    </source>
</evidence>
<comment type="caution">
    <text evidence="2">The sequence shown here is derived from an EMBL/GenBank/DDBJ whole genome shotgun (WGS) entry which is preliminary data.</text>
</comment>
<protein>
    <submittedName>
        <fullName evidence="2">Enamine deaminase RidA (YjgF/YER057c/UK114 family)</fullName>
    </submittedName>
</protein>
<feature type="signal peptide" evidence="1">
    <location>
        <begin position="1"/>
        <end position="26"/>
    </location>
</feature>
<gene>
    <name evidence="2" type="ORF">EV679_0637</name>
</gene>
<dbReference type="GO" id="GO:0005829">
    <property type="term" value="C:cytosol"/>
    <property type="evidence" value="ECO:0007669"/>
    <property type="project" value="TreeGrafter"/>
</dbReference>
<dbReference type="Proteomes" id="UP000292039">
    <property type="component" value="Unassembled WGS sequence"/>
</dbReference>
<dbReference type="PANTHER" id="PTHR11803:SF59">
    <property type="entry name" value="ENDORIBONUCLEASE"/>
    <property type="match status" value="1"/>
</dbReference>
<feature type="chain" id="PRO_5030098235" evidence="1">
    <location>
        <begin position="27"/>
        <end position="168"/>
    </location>
</feature>
<reference evidence="2 3" key="1">
    <citation type="submission" date="2019-02" db="EMBL/GenBank/DDBJ databases">
        <title>Genomic Encyclopedia of Type Strains, Phase IV (KMG-IV): sequencing the most valuable type-strain genomes for metagenomic binning, comparative biology and taxonomic classification.</title>
        <authorList>
            <person name="Goeker M."/>
        </authorList>
    </citation>
    <scope>NUCLEOTIDE SEQUENCE [LARGE SCALE GENOMIC DNA]</scope>
    <source>
        <strain evidence="2 3">DSM 16618</strain>
    </source>
</reference>
<keyword evidence="1" id="KW-0732">Signal</keyword>
<dbReference type="RefSeq" id="WP_130486488.1">
    <property type="nucleotide sequence ID" value="NZ_CBCSEB010000002.1"/>
</dbReference>
<dbReference type="PANTHER" id="PTHR11803">
    <property type="entry name" value="2-IMINOBUTANOATE/2-IMINOPROPANOATE DEAMINASE RIDA"/>
    <property type="match status" value="1"/>
</dbReference>
<dbReference type="InterPro" id="IPR035959">
    <property type="entry name" value="RutC-like_sf"/>
</dbReference>
<dbReference type="InterPro" id="IPR006175">
    <property type="entry name" value="YjgF/YER057c/UK114"/>
</dbReference>
<dbReference type="Gene3D" id="3.30.1330.40">
    <property type="entry name" value="RutC-like"/>
    <property type="match status" value="1"/>
</dbReference>
<dbReference type="CDD" id="cd06151">
    <property type="entry name" value="YjgF_YER057c_UK114_like_3"/>
    <property type="match status" value="1"/>
</dbReference>
<dbReference type="AlphaFoldDB" id="A0A4Q7MYZ7"/>
<dbReference type="SUPFAM" id="SSF55298">
    <property type="entry name" value="YjgF-like"/>
    <property type="match status" value="1"/>
</dbReference>
<sequence length="168" mass="17219">MQAHFRRQLIPAALIAAALVHTPANATGITRHASGNPQSPIAAATEVAPGLATVYLSGQVPSVQNQDAPPTSAAAFGDTKTQTISVLGKIKSQLAALGLGLEDVVKVQAYLVADPATGKMDFAGFSAGYAEFFGGSPAILNARSTMQVAGLVNPGWLVEIEVTAVKRP</sequence>
<name>A0A4Q7MYZ7_9BURK</name>
<dbReference type="Pfam" id="PF01042">
    <property type="entry name" value="Ribonuc_L-PSP"/>
    <property type="match status" value="1"/>
</dbReference>